<name>A0A1M5JFY2_STRHI</name>
<dbReference type="GO" id="GO:0016137">
    <property type="term" value="P:glycoside metabolic process"/>
    <property type="evidence" value="ECO:0007669"/>
    <property type="project" value="UniProtKB-ARBA"/>
</dbReference>
<keyword evidence="1" id="KW-0862">Zinc</keyword>
<dbReference type="RefSeq" id="WP_073487343.1">
    <property type="nucleotide sequence ID" value="NZ_FQVN01000008.1"/>
</dbReference>
<evidence type="ECO:0000256" key="1">
    <source>
        <dbReference type="ARBA" id="ARBA00022833"/>
    </source>
</evidence>
<dbReference type="PANTHER" id="PTHR12993:SF11">
    <property type="entry name" value="N-ACETYLGLUCOSAMINYL-PHOSPHATIDYLINOSITOL DE-N-ACETYLASE"/>
    <property type="match status" value="1"/>
</dbReference>
<protein>
    <submittedName>
        <fullName evidence="2">N-acetylglucosaminyl deacetylase, LmbE family</fullName>
    </submittedName>
</protein>
<dbReference type="Pfam" id="PF02585">
    <property type="entry name" value="PIG-L"/>
    <property type="match status" value="1"/>
</dbReference>
<dbReference type="GO" id="GO:0016811">
    <property type="term" value="F:hydrolase activity, acting on carbon-nitrogen (but not peptide) bonds, in linear amides"/>
    <property type="evidence" value="ECO:0007669"/>
    <property type="project" value="TreeGrafter"/>
</dbReference>
<dbReference type="Gene3D" id="3.40.50.10320">
    <property type="entry name" value="LmbE-like"/>
    <property type="match status" value="1"/>
</dbReference>
<dbReference type="InterPro" id="IPR003737">
    <property type="entry name" value="GlcNAc_PI_deacetylase-related"/>
</dbReference>
<dbReference type="Proteomes" id="UP000184501">
    <property type="component" value="Unassembled WGS sequence"/>
</dbReference>
<evidence type="ECO:0000313" key="3">
    <source>
        <dbReference type="Proteomes" id="UP000184501"/>
    </source>
</evidence>
<sequence length="253" mass="27633">MPENFAFAGNLLLVSPHPDDIAYSCGGVVAAHLGEATATLLTVFGRSEWTVSPRLAAEGQEAVSRVRAEEDRRYCDAHGIAYTLLDFPDASLRGYDDEGELTARVADDPLTDEVVDVLAEAVRAAAPDLVLAPAGMGDHIDHLMVHEALRRVDHEFSTLYYEDIPYSAHHEITGVEDTMRGARKLEPFHVFDISSAIDDKIAGMLVYESQTDEQAIADMRHHNGRVAPAEAAFAERLWTARPKAAGNVGARLR</sequence>
<dbReference type="SUPFAM" id="SSF102588">
    <property type="entry name" value="LmbE-like"/>
    <property type="match status" value="1"/>
</dbReference>
<keyword evidence="3" id="KW-1185">Reference proteome</keyword>
<dbReference type="EMBL" id="FQVN01000008">
    <property type="protein sequence ID" value="SHG39421.1"/>
    <property type="molecule type" value="Genomic_DNA"/>
</dbReference>
<dbReference type="InterPro" id="IPR024078">
    <property type="entry name" value="LmbE-like_dom_sf"/>
</dbReference>
<dbReference type="OrthoDB" id="9816564at2"/>
<accession>A0A1M5JFY2</accession>
<reference evidence="2 3" key="1">
    <citation type="submission" date="2016-11" db="EMBL/GenBank/DDBJ databases">
        <authorList>
            <person name="Jaros S."/>
            <person name="Januszkiewicz K."/>
            <person name="Wedrychowicz H."/>
        </authorList>
    </citation>
    <scope>NUCLEOTIDE SEQUENCE [LARGE SCALE GENOMIC DNA]</scope>
    <source>
        <strain evidence="2 3">DSM 44523</strain>
    </source>
</reference>
<gene>
    <name evidence="2" type="ORF">SAMN05444320_108269</name>
</gene>
<dbReference type="PANTHER" id="PTHR12993">
    <property type="entry name" value="N-ACETYLGLUCOSAMINYL-PHOSPHATIDYLINOSITOL DE-N-ACETYLASE-RELATED"/>
    <property type="match status" value="1"/>
</dbReference>
<evidence type="ECO:0000313" key="2">
    <source>
        <dbReference type="EMBL" id="SHG39421.1"/>
    </source>
</evidence>
<dbReference type="AlphaFoldDB" id="A0A1M5JFY2"/>
<proteinExistence type="predicted"/>
<organism evidence="2 3">
    <name type="scientific">Streptoalloteichus hindustanus</name>
    <dbReference type="NCBI Taxonomy" id="2017"/>
    <lineage>
        <taxon>Bacteria</taxon>
        <taxon>Bacillati</taxon>
        <taxon>Actinomycetota</taxon>
        <taxon>Actinomycetes</taxon>
        <taxon>Pseudonocardiales</taxon>
        <taxon>Pseudonocardiaceae</taxon>
        <taxon>Streptoalloteichus</taxon>
    </lineage>
</organism>
<dbReference type="STRING" id="2017.SAMN05444320_108269"/>